<dbReference type="OrthoDB" id="5215637at2759"/>
<reference evidence="1 2" key="1">
    <citation type="submission" date="2015-08" db="EMBL/GenBank/DDBJ databases">
        <title>Genome sequencing of Penicillium nordicum.</title>
        <authorList>
            <person name="Nguyen H.D."/>
            <person name="Seifert K.A."/>
        </authorList>
    </citation>
    <scope>NUCLEOTIDE SEQUENCE [LARGE SCALE GENOMIC DNA]</scope>
    <source>
        <strain evidence="1 2">DAOMC 185683</strain>
    </source>
</reference>
<sequence>MNVSVKTCPSQCATYQTWGGNGVKSCTLSTFCCFGHESSCDCNNATETFSLGEIYAVTTITKATASPSSTVALLSTSPIKHVYNRRI</sequence>
<name>A0A0M8NWK3_9EURO</name>
<dbReference type="EMBL" id="LHQQ01000150">
    <property type="protein sequence ID" value="KOS40826.1"/>
    <property type="molecule type" value="Genomic_DNA"/>
</dbReference>
<gene>
    <name evidence="1" type="ORF">ACN38_g8320</name>
</gene>
<organism evidence="1 2">
    <name type="scientific">Penicillium nordicum</name>
    <dbReference type="NCBI Taxonomy" id="229535"/>
    <lineage>
        <taxon>Eukaryota</taxon>
        <taxon>Fungi</taxon>
        <taxon>Dikarya</taxon>
        <taxon>Ascomycota</taxon>
        <taxon>Pezizomycotina</taxon>
        <taxon>Eurotiomycetes</taxon>
        <taxon>Eurotiomycetidae</taxon>
        <taxon>Eurotiales</taxon>
        <taxon>Aspergillaceae</taxon>
        <taxon>Penicillium</taxon>
    </lineage>
</organism>
<dbReference type="Proteomes" id="UP000037696">
    <property type="component" value="Unassembled WGS sequence"/>
</dbReference>
<comment type="caution">
    <text evidence="1">The sequence shown here is derived from an EMBL/GenBank/DDBJ whole genome shotgun (WGS) entry which is preliminary data.</text>
</comment>
<evidence type="ECO:0000313" key="2">
    <source>
        <dbReference type="Proteomes" id="UP000037696"/>
    </source>
</evidence>
<keyword evidence="2" id="KW-1185">Reference proteome</keyword>
<dbReference type="AlphaFoldDB" id="A0A0M8NWK3"/>
<evidence type="ECO:0000313" key="1">
    <source>
        <dbReference type="EMBL" id="KOS40826.1"/>
    </source>
</evidence>
<dbReference type="STRING" id="229535.A0A0M8NWK3"/>
<proteinExistence type="predicted"/>
<protein>
    <submittedName>
        <fullName evidence="1">Uncharacterized protein</fullName>
    </submittedName>
</protein>
<accession>A0A0M8NWK3</accession>